<dbReference type="EMBL" id="BMAW01023919">
    <property type="protein sequence ID" value="GFT85410.1"/>
    <property type="molecule type" value="Genomic_DNA"/>
</dbReference>
<comment type="caution">
    <text evidence="1">The sequence shown here is derived from an EMBL/GenBank/DDBJ whole genome shotgun (WGS) entry which is preliminary data.</text>
</comment>
<organism evidence="1 2">
    <name type="scientific">Nephila pilipes</name>
    <name type="common">Giant wood spider</name>
    <name type="synonym">Nephila maculata</name>
    <dbReference type="NCBI Taxonomy" id="299642"/>
    <lineage>
        <taxon>Eukaryota</taxon>
        <taxon>Metazoa</taxon>
        <taxon>Ecdysozoa</taxon>
        <taxon>Arthropoda</taxon>
        <taxon>Chelicerata</taxon>
        <taxon>Arachnida</taxon>
        <taxon>Araneae</taxon>
        <taxon>Araneomorphae</taxon>
        <taxon>Entelegynae</taxon>
        <taxon>Araneoidea</taxon>
        <taxon>Nephilidae</taxon>
        <taxon>Nephila</taxon>
    </lineage>
</organism>
<accession>A0A8X6U797</accession>
<dbReference type="Proteomes" id="UP000887013">
    <property type="component" value="Unassembled WGS sequence"/>
</dbReference>
<gene>
    <name evidence="1" type="ORF">NPIL_477631</name>
</gene>
<reference evidence="1" key="1">
    <citation type="submission" date="2020-08" db="EMBL/GenBank/DDBJ databases">
        <title>Multicomponent nature underlies the extraordinary mechanical properties of spider dragline silk.</title>
        <authorList>
            <person name="Kono N."/>
            <person name="Nakamura H."/>
            <person name="Mori M."/>
            <person name="Yoshida Y."/>
            <person name="Ohtoshi R."/>
            <person name="Malay A.D."/>
            <person name="Moran D.A.P."/>
            <person name="Tomita M."/>
            <person name="Numata K."/>
            <person name="Arakawa K."/>
        </authorList>
    </citation>
    <scope>NUCLEOTIDE SEQUENCE</scope>
</reference>
<keyword evidence="2" id="KW-1185">Reference proteome</keyword>
<sequence length="117" mass="13007">MTFVSGNVGSLDIGLILTLISSGTKSIIRWAVISFDIRSSLVIVRGRITFQLPVDDASCASIPYRESWCFVSVSNSRPRTARIFQNSLDHAQILLESSRSPNLSAVENVWEQIKHDL</sequence>
<dbReference type="AlphaFoldDB" id="A0A8X6U797"/>
<evidence type="ECO:0000313" key="1">
    <source>
        <dbReference type="EMBL" id="GFT85410.1"/>
    </source>
</evidence>
<evidence type="ECO:0000313" key="2">
    <source>
        <dbReference type="Proteomes" id="UP000887013"/>
    </source>
</evidence>
<protein>
    <submittedName>
        <fullName evidence="1">Uncharacterized protein</fullName>
    </submittedName>
</protein>
<name>A0A8X6U797_NEPPI</name>
<proteinExistence type="predicted"/>